<feature type="compositionally biased region" description="Acidic residues" evidence="1">
    <location>
        <begin position="32"/>
        <end position="41"/>
    </location>
</feature>
<evidence type="ECO:0000313" key="3">
    <source>
        <dbReference type="Proteomes" id="UP000649617"/>
    </source>
</evidence>
<accession>A0A812QYL7</accession>
<keyword evidence="3" id="KW-1185">Reference proteome</keyword>
<dbReference type="AlphaFoldDB" id="A0A812QYL7"/>
<protein>
    <submittedName>
        <fullName evidence="2">Ap1g1 protein</fullName>
    </submittedName>
</protein>
<dbReference type="Proteomes" id="UP000649617">
    <property type="component" value="Unassembled WGS sequence"/>
</dbReference>
<sequence length="1053" mass="113024">MGALASSTRMGDAPAVPSQQPAGAKAANPLSESEEEVEGEGIDPSAPAVERAVVQLTRVVKSLAGDKGRPRDLNALLDRAETAVPKSAPAAGVAPRQPLLASFGLASASLPLSCTRLWRRPWRKISTKFVLRHPWPVASVPVSTRGWVEHRSWLGPYPASIRAMWILGAVHDRLKEGKAEEARARVALALCAYQSAADSGNWLLSQELLLEQAPPYSSFNRVRGGNDAGDVLHTCLADPRWIEILMARLRDQDAYNEAKQRLTSKRRQQAPNTEDPPAPGDTPKGAQRPELCHTPIKANQRSRLGSTRIPLTNLVLVLSFLHCNGPSVAPLKICYGAKPTPQQWAALGSFRAAVQAWNSYPEVEAADMGRGAVKVEGISDVLAQLLRVATPVAAALRSYRGTCRSGPPCKGDAGHPGAVIGSMPADMLPLAKCIEPSRLSFFGSPSFDPLPFLDPVNRAWYADPVALSEEASSEERMRFFKLLDDGGRLALHPASALREGYGAGAFAIPKSVSKDRLIVDCRPANQLEPDEDRWIRSLGSIFQLRTLFLRPGFQLITFAEDIRDFYYGPELADCSVCPCLSTFAMGDKRAVAYGQAAHLSVALRGGACDLSEFITLKAGVPRSGDFCGLIMIDDFVRCAQVPLSDDGSAAPSWQRTQAEGKMHALRQAYEDSGLPRHPDKAVWGLPDAEVWGSEILGKQGLVRPNFKRSIPLVGCVAEMLDLRRTSVRLLEVISGSFVSVFQFRRRLMSSEVYSAQAGRQPTDIISISPELHQELLIACLLVPTAFLDVRAPAAPLLVASDASTPAWTLAASPAAASCLPPLEGQLPADQELPAEHYKSHPLWQTICENLRFKHLVRAKSNRGSRHINILELKAALEAEAYVGKLHPFTRYVHLVDSQVAAASLVKGRSSSIGINKLLKGSLAVHLSSGVNPGLGTLLQALTLPTTRAGSFPSDNLTVGLLPGLPASFLATSLALTASFFGLLGLTAPPCACHRVAGASFCRPAAQAREALRPGPVVQKRSLNLCKVCAGSPASPSGDAVASSVDLRERVVSA</sequence>
<gene>
    <name evidence="2" type="primary">Ap1g1</name>
    <name evidence="2" type="ORF">SPIL2461_LOCUS10118</name>
</gene>
<dbReference type="EMBL" id="CAJNIZ010018448">
    <property type="protein sequence ID" value="CAE7410118.1"/>
    <property type="molecule type" value="Genomic_DNA"/>
</dbReference>
<feature type="region of interest" description="Disordered" evidence="1">
    <location>
        <begin position="258"/>
        <end position="299"/>
    </location>
</feature>
<feature type="region of interest" description="Disordered" evidence="1">
    <location>
        <begin position="1"/>
        <end position="46"/>
    </location>
</feature>
<dbReference type="OrthoDB" id="482140at2759"/>
<evidence type="ECO:0000313" key="2">
    <source>
        <dbReference type="EMBL" id="CAE7410118.1"/>
    </source>
</evidence>
<comment type="caution">
    <text evidence="2">The sequence shown here is derived from an EMBL/GenBank/DDBJ whole genome shotgun (WGS) entry which is preliminary data.</text>
</comment>
<evidence type="ECO:0000256" key="1">
    <source>
        <dbReference type="SAM" id="MobiDB-lite"/>
    </source>
</evidence>
<proteinExistence type="predicted"/>
<name>A0A812QYL7_SYMPI</name>
<organism evidence="2 3">
    <name type="scientific">Symbiodinium pilosum</name>
    <name type="common">Dinoflagellate</name>
    <dbReference type="NCBI Taxonomy" id="2952"/>
    <lineage>
        <taxon>Eukaryota</taxon>
        <taxon>Sar</taxon>
        <taxon>Alveolata</taxon>
        <taxon>Dinophyceae</taxon>
        <taxon>Suessiales</taxon>
        <taxon>Symbiodiniaceae</taxon>
        <taxon>Symbiodinium</taxon>
    </lineage>
</organism>
<reference evidence="2" key="1">
    <citation type="submission" date="2021-02" db="EMBL/GenBank/DDBJ databases">
        <authorList>
            <person name="Dougan E. K."/>
            <person name="Rhodes N."/>
            <person name="Thang M."/>
            <person name="Chan C."/>
        </authorList>
    </citation>
    <scope>NUCLEOTIDE SEQUENCE</scope>
</reference>